<reference evidence="10" key="1">
    <citation type="submission" date="2019-10" db="EMBL/GenBank/DDBJ databases">
        <authorList>
            <person name="Zhang R."/>
            <person name="Pan Y."/>
            <person name="Wang J."/>
            <person name="Ma R."/>
            <person name="Yu S."/>
        </authorList>
    </citation>
    <scope>NUCLEOTIDE SEQUENCE</scope>
    <source>
        <strain evidence="10">LA-IB0</strain>
        <tissue evidence="10">Leaf</tissue>
    </source>
</reference>
<sequence length="237" mass="25640">MDQEANVLLTCVVLLFRLFPPSSPQPCKGAPTALTIDSSSSVRVKGITVKNGQQMNFVIARSASVRVIDVKVSAPEDSPNTDGIHITESTNVVLQNCRIGTGDDCISIVNASSSIKMRISTVDRVMESGSLGKDNSTGIVEKVVLDKAFIRGTMNGLRIKLGSDTVPCNHIVLNNINLQRSDGTVETFCHSAAGFGYGYIQPSAECLTSSDKDKIVIQKQEEDITKSNEEYYIHTEL</sequence>
<organism evidence="10 11">
    <name type="scientific">Buddleja alternifolia</name>
    <dbReference type="NCBI Taxonomy" id="168488"/>
    <lineage>
        <taxon>Eukaryota</taxon>
        <taxon>Viridiplantae</taxon>
        <taxon>Streptophyta</taxon>
        <taxon>Embryophyta</taxon>
        <taxon>Tracheophyta</taxon>
        <taxon>Spermatophyta</taxon>
        <taxon>Magnoliopsida</taxon>
        <taxon>eudicotyledons</taxon>
        <taxon>Gunneridae</taxon>
        <taxon>Pentapetalae</taxon>
        <taxon>asterids</taxon>
        <taxon>lamiids</taxon>
        <taxon>Lamiales</taxon>
        <taxon>Scrophulariaceae</taxon>
        <taxon>Buddlejeae</taxon>
        <taxon>Buddleja</taxon>
    </lineage>
</organism>
<keyword evidence="6 8" id="KW-0326">Glycosidase</keyword>
<evidence type="ECO:0000256" key="5">
    <source>
        <dbReference type="ARBA" id="ARBA00022801"/>
    </source>
</evidence>
<protein>
    <submittedName>
        <fullName evidence="10">Uncharacterized protein</fullName>
    </submittedName>
</protein>
<keyword evidence="3" id="KW-0134">Cell wall</keyword>
<accession>A0AAV6Y4J0</accession>
<evidence type="ECO:0000256" key="8">
    <source>
        <dbReference type="RuleBase" id="RU361169"/>
    </source>
</evidence>
<comment type="subcellular location">
    <subcellularLocation>
        <location evidence="1">Secreted</location>
        <location evidence="1">Cell wall</location>
    </subcellularLocation>
</comment>
<evidence type="ECO:0000313" key="11">
    <source>
        <dbReference type="Proteomes" id="UP000826271"/>
    </source>
</evidence>
<dbReference type="GO" id="GO:0005975">
    <property type="term" value="P:carbohydrate metabolic process"/>
    <property type="evidence" value="ECO:0007669"/>
    <property type="project" value="InterPro"/>
</dbReference>
<dbReference type="Gene3D" id="2.160.20.10">
    <property type="entry name" value="Single-stranded right-handed beta-helix, Pectin lyase-like"/>
    <property type="match status" value="1"/>
</dbReference>
<keyword evidence="11" id="KW-1185">Reference proteome</keyword>
<keyword evidence="5 8" id="KW-0378">Hydrolase</keyword>
<dbReference type="InterPro" id="IPR011050">
    <property type="entry name" value="Pectin_lyase_fold/virulence"/>
</dbReference>
<dbReference type="EMBL" id="WHWC01000001">
    <property type="protein sequence ID" value="KAG8389643.1"/>
    <property type="molecule type" value="Genomic_DNA"/>
</dbReference>
<evidence type="ECO:0000256" key="3">
    <source>
        <dbReference type="ARBA" id="ARBA00022512"/>
    </source>
</evidence>
<name>A0AAV6Y4J0_9LAMI</name>
<gene>
    <name evidence="10" type="ORF">BUALT_Bualt01G0000300</name>
</gene>
<dbReference type="InterPro" id="IPR000743">
    <property type="entry name" value="Glyco_hydro_28"/>
</dbReference>
<dbReference type="InterPro" id="IPR012334">
    <property type="entry name" value="Pectin_lyas_fold"/>
</dbReference>
<dbReference type="Proteomes" id="UP000826271">
    <property type="component" value="Unassembled WGS sequence"/>
</dbReference>
<evidence type="ECO:0000256" key="4">
    <source>
        <dbReference type="ARBA" id="ARBA00022525"/>
    </source>
</evidence>
<dbReference type="GO" id="GO:0071555">
    <property type="term" value="P:cell wall organization"/>
    <property type="evidence" value="ECO:0007669"/>
    <property type="project" value="UniProtKB-KW"/>
</dbReference>
<dbReference type="AlphaFoldDB" id="A0AAV6Y4J0"/>
<evidence type="ECO:0000313" key="10">
    <source>
        <dbReference type="EMBL" id="KAG8389643.1"/>
    </source>
</evidence>
<dbReference type="GO" id="GO:0004650">
    <property type="term" value="F:polygalacturonase activity"/>
    <property type="evidence" value="ECO:0007669"/>
    <property type="project" value="InterPro"/>
</dbReference>
<dbReference type="PANTHER" id="PTHR31375">
    <property type="match status" value="1"/>
</dbReference>
<keyword evidence="4" id="KW-0964">Secreted</keyword>
<comment type="similarity">
    <text evidence="2 8">Belongs to the glycosyl hydrolase 28 family.</text>
</comment>
<keyword evidence="7" id="KW-0961">Cell wall biogenesis/degradation</keyword>
<evidence type="ECO:0000256" key="9">
    <source>
        <dbReference type="SAM" id="SignalP"/>
    </source>
</evidence>
<evidence type="ECO:0000256" key="7">
    <source>
        <dbReference type="ARBA" id="ARBA00023316"/>
    </source>
</evidence>
<comment type="caution">
    <text evidence="10">The sequence shown here is derived from an EMBL/GenBank/DDBJ whole genome shotgun (WGS) entry which is preliminary data.</text>
</comment>
<dbReference type="SUPFAM" id="SSF51126">
    <property type="entry name" value="Pectin lyase-like"/>
    <property type="match status" value="1"/>
</dbReference>
<dbReference type="Pfam" id="PF00295">
    <property type="entry name" value="Glyco_hydro_28"/>
    <property type="match status" value="1"/>
</dbReference>
<feature type="signal peptide" evidence="9">
    <location>
        <begin position="1"/>
        <end position="24"/>
    </location>
</feature>
<proteinExistence type="inferred from homology"/>
<evidence type="ECO:0000256" key="6">
    <source>
        <dbReference type="ARBA" id="ARBA00023295"/>
    </source>
</evidence>
<evidence type="ECO:0000256" key="1">
    <source>
        <dbReference type="ARBA" id="ARBA00004191"/>
    </source>
</evidence>
<feature type="chain" id="PRO_5044012023" evidence="9">
    <location>
        <begin position="25"/>
        <end position="237"/>
    </location>
</feature>
<keyword evidence="9" id="KW-0732">Signal</keyword>
<evidence type="ECO:0000256" key="2">
    <source>
        <dbReference type="ARBA" id="ARBA00008834"/>
    </source>
</evidence>